<comment type="caution">
    <text evidence="2">The sequence shown here is derived from an EMBL/GenBank/DDBJ whole genome shotgun (WGS) entry which is preliminary data.</text>
</comment>
<gene>
    <name evidence="2" type="ORF">B0I36DRAFT_342676</name>
</gene>
<feature type="compositionally biased region" description="Gly residues" evidence="1">
    <location>
        <begin position="138"/>
        <end position="149"/>
    </location>
</feature>
<accession>A0A9P8XPL6</accession>
<dbReference type="Proteomes" id="UP000756346">
    <property type="component" value="Unassembled WGS sequence"/>
</dbReference>
<dbReference type="EMBL" id="JAGTJQ010000019">
    <property type="protein sequence ID" value="KAH7009247.1"/>
    <property type="molecule type" value="Genomic_DNA"/>
</dbReference>
<name>A0A9P8XPL6_9PEZI</name>
<dbReference type="AlphaFoldDB" id="A0A9P8XPL6"/>
<dbReference type="GeneID" id="70185648"/>
<feature type="region of interest" description="Disordered" evidence="1">
    <location>
        <begin position="125"/>
        <end position="161"/>
    </location>
</feature>
<reference evidence="2" key="1">
    <citation type="journal article" date="2021" name="Nat. Commun.">
        <title>Genetic determinants of endophytism in the Arabidopsis root mycobiome.</title>
        <authorList>
            <person name="Mesny F."/>
            <person name="Miyauchi S."/>
            <person name="Thiergart T."/>
            <person name="Pickel B."/>
            <person name="Atanasova L."/>
            <person name="Karlsson M."/>
            <person name="Huettel B."/>
            <person name="Barry K.W."/>
            <person name="Haridas S."/>
            <person name="Chen C."/>
            <person name="Bauer D."/>
            <person name="Andreopoulos W."/>
            <person name="Pangilinan J."/>
            <person name="LaButti K."/>
            <person name="Riley R."/>
            <person name="Lipzen A."/>
            <person name="Clum A."/>
            <person name="Drula E."/>
            <person name="Henrissat B."/>
            <person name="Kohler A."/>
            <person name="Grigoriev I.V."/>
            <person name="Martin F.M."/>
            <person name="Hacquard S."/>
        </authorList>
    </citation>
    <scope>NUCLEOTIDE SEQUENCE</scope>
    <source>
        <strain evidence="2">MPI-CAGE-CH-0230</strain>
    </source>
</reference>
<keyword evidence="3" id="KW-1185">Reference proteome</keyword>
<organism evidence="2 3">
    <name type="scientific">Microdochium trichocladiopsis</name>
    <dbReference type="NCBI Taxonomy" id="1682393"/>
    <lineage>
        <taxon>Eukaryota</taxon>
        <taxon>Fungi</taxon>
        <taxon>Dikarya</taxon>
        <taxon>Ascomycota</taxon>
        <taxon>Pezizomycotina</taxon>
        <taxon>Sordariomycetes</taxon>
        <taxon>Xylariomycetidae</taxon>
        <taxon>Xylariales</taxon>
        <taxon>Microdochiaceae</taxon>
        <taxon>Microdochium</taxon>
    </lineage>
</organism>
<protein>
    <submittedName>
        <fullName evidence="2">Uncharacterized protein</fullName>
    </submittedName>
</protein>
<sequence length="161" mass="16864">MFLISIYLSSLMMNSPFFFSSVPELRQRVVAWLSPFILGDWGSQPEWPGAGVHWGLASLPTVSLCPSANSSMAHLGFRMSPMARAPAPCCVAERRQLDTKLLVVVTGGGGLLAVTAGAARRITTGAGSSAARSEVDGGRYGSGVRGGNGVEAARKPGKRKT</sequence>
<dbReference type="RefSeq" id="XP_046003908.1">
    <property type="nucleotide sequence ID" value="XM_046156102.1"/>
</dbReference>
<proteinExistence type="predicted"/>
<evidence type="ECO:0000313" key="2">
    <source>
        <dbReference type="EMBL" id="KAH7009247.1"/>
    </source>
</evidence>
<evidence type="ECO:0000256" key="1">
    <source>
        <dbReference type="SAM" id="MobiDB-lite"/>
    </source>
</evidence>
<evidence type="ECO:0000313" key="3">
    <source>
        <dbReference type="Proteomes" id="UP000756346"/>
    </source>
</evidence>